<dbReference type="InterPro" id="IPR027268">
    <property type="entry name" value="Peptidase_M4/M1_CTD_sf"/>
</dbReference>
<keyword evidence="1" id="KW-0378">Hydrolase</keyword>
<dbReference type="Proteomes" id="UP000189738">
    <property type="component" value="Chromosome"/>
</dbReference>
<evidence type="ECO:0000313" key="2">
    <source>
        <dbReference type="Proteomes" id="UP000189738"/>
    </source>
</evidence>
<dbReference type="EMBL" id="CP014339">
    <property type="protein sequence ID" value="AQX51016.1"/>
    <property type="molecule type" value="Genomic_DNA"/>
</dbReference>
<keyword evidence="1" id="KW-0645">Protease</keyword>
<sequence>MKIRDIYQNISTREIRIKSGIHPVPKLIACFFLFTSFCAKAQKDSISLKIQLDENKYVAHIQQRIVYQNKLSRPVDSIKLLSWVNAYKNRRTPLGKRKLQERKTALYFSNKEKLGYIENLRVDFSKEVKSYSDERGENIYLGLKQPLPQNGKVTLNLEYDIHIPASDFTGYGYGDNQILLKYFFIVPDSFEDSKLSEKSYLDLDENQNNGSYWNINFEKGPYIIQSNLNQKDNYTFEGSLYEDPEFMISHTENTKMDFEVDKQKVTLDLGYTISSEEQANLAFLVPLQLKFIKDKIGFLPSKIFISDRARDRNGFIGSDDIKFRKWKFKLFSDPEKSDFNYFSFISQNVVNQAFLADKNTDHWLYNGLRTYLEIEYLNKNYSDKKLAGNLPDQVRLWKIKPLKWFEVSKIKLTDRYGLAYDYILNQNLDQSINTHLQDLSKFNITAVSSFETGLIFSMLNNKTQKFDSFVQKYLAKNRGQKIDSKDFMTQLDSYTNHTSEFLEKFVQHKNRVNFNLRSFKKTDDNQLELRVSKNTPLKIPFKVEAEDFKGKIKSYWFNTTESTDKQVYRIPNDSTKKISINNDYTFPEANFRDNYLYTKGMFSNMKKIRFKLFTDIPNPEYNEVYIAPILSWNNYDKFLLGMRFTNKSLIDRKFVYSLVPYYSTGTSQLTGSAGASYQFMPADSFFRSWLFAANGSYFHYDYNLPYKKVNLLTSINFAKDPRSQISRNLGFSYSYFERTLSPALIAKNDYDKYNLWNISYSYSDNKAIHENYLMTNLQWMEDFQKLSAEYYYRWEYAKDKKIMLRAFGGLFIENKTRNNLFNFGLSRVSNYSFSYGLLGQSATDGVLSQQFILAEGGFKSDFKNFVNSWVVSTNVDAHLWKMFNVYADAGLYKNKGQNMKFIWDSGIKLKVIPDFLEIYFPVQSSLGFEPAFKGYGSRIRYMLNLNLGAVIGYFRRGVF</sequence>
<dbReference type="Gene3D" id="1.10.390.10">
    <property type="entry name" value="Neutral Protease Domain 2"/>
    <property type="match status" value="1"/>
</dbReference>
<name>A0A494GFZ5_9FLAO</name>
<protein>
    <submittedName>
        <fullName evidence="1">Aminopeptidase</fullName>
    </submittedName>
</protein>
<dbReference type="RefSeq" id="WP_078690742.1">
    <property type="nucleotide sequence ID" value="NZ_CP014339.1"/>
</dbReference>
<gene>
    <name evidence="1" type="ORF">AYC66_10175</name>
</gene>
<organism evidence="1 2">
    <name type="scientific">Elizabethkingia anophelis</name>
    <dbReference type="NCBI Taxonomy" id="1117645"/>
    <lineage>
        <taxon>Bacteria</taxon>
        <taxon>Pseudomonadati</taxon>
        <taxon>Bacteroidota</taxon>
        <taxon>Flavobacteriia</taxon>
        <taxon>Flavobacteriales</taxon>
        <taxon>Weeksellaceae</taxon>
        <taxon>Elizabethkingia</taxon>
    </lineage>
</organism>
<keyword evidence="1" id="KW-0031">Aminopeptidase</keyword>
<dbReference type="AlphaFoldDB" id="A0A494GFZ5"/>
<evidence type="ECO:0000313" key="1">
    <source>
        <dbReference type="EMBL" id="AQX51016.1"/>
    </source>
</evidence>
<reference evidence="1 2" key="1">
    <citation type="submission" date="2016-02" db="EMBL/GenBank/DDBJ databases">
        <authorList>
            <person name="Nicholson A.C."/>
            <person name="Humrighouse B.W."/>
            <person name="Loparev V."/>
            <person name="Emery B."/>
            <person name="Graziano J."/>
            <person name="McQuiston J.R."/>
        </authorList>
    </citation>
    <scope>NUCLEOTIDE SEQUENCE [LARGE SCALE GENOMIC DNA]</scope>
    <source>
        <strain evidence="1 2">E6809</strain>
    </source>
</reference>
<accession>A0A494GFZ5</accession>
<dbReference type="GO" id="GO:0004177">
    <property type="term" value="F:aminopeptidase activity"/>
    <property type="evidence" value="ECO:0007669"/>
    <property type="project" value="UniProtKB-KW"/>
</dbReference>
<proteinExistence type="predicted"/>